<keyword evidence="1" id="KW-0812">Transmembrane</keyword>
<evidence type="ECO:0000313" key="3">
    <source>
        <dbReference type="Proteomes" id="UP000245412"/>
    </source>
</evidence>
<dbReference type="EMBL" id="QGGY01000001">
    <property type="protein sequence ID" value="PWJ79240.1"/>
    <property type="molecule type" value="Genomic_DNA"/>
</dbReference>
<proteinExistence type="predicted"/>
<name>A0AB73TAH1_9FIRM</name>
<accession>A0AB73TAH1</accession>
<keyword evidence="1" id="KW-1133">Transmembrane helix</keyword>
<evidence type="ECO:0000313" key="2">
    <source>
        <dbReference type="EMBL" id="PWJ79240.1"/>
    </source>
</evidence>
<reference evidence="2 3" key="1">
    <citation type="submission" date="2018-05" db="EMBL/GenBank/DDBJ databases">
        <authorList>
            <person name="Goeker M."/>
            <person name="Huntemann M."/>
            <person name="Clum A."/>
            <person name="Pillay M."/>
            <person name="Palaniappan K."/>
            <person name="Varghese N."/>
            <person name="Mikhailova N."/>
            <person name="Stamatis D."/>
            <person name="Reddy T."/>
            <person name="Daum C."/>
            <person name="Shapiro N."/>
            <person name="Ivanova N."/>
            <person name="Kyrpides N."/>
            <person name="Woyke T."/>
        </authorList>
    </citation>
    <scope>NUCLEOTIDE SEQUENCE [LARGE SCALE GENOMIC DNA]</scope>
    <source>
        <strain evidence="2 3">DSM 26524</strain>
    </source>
</reference>
<protein>
    <submittedName>
        <fullName evidence="2">Uncharacterized protein</fullName>
    </submittedName>
</protein>
<keyword evidence="1" id="KW-0472">Membrane</keyword>
<gene>
    <name evidence="2" type="ORF">C7383_101621</name>
</gene>
<dbReference type="RefSeq" id="WP_109624635.1">
    <property type="nucleotide sequence ID" value="NZ_CABJAT010000001.1"/>
</dbReference>
<keyword evidence="3" id="KW-1185">Reference proteome</keyword>
<organism evidence="2 3">
    <name type="scientific">Murimonas intestini</name>
    <dbReference type="NCBI Taxonomy" id="1337051"/>
    <lineage>
        <taxon>Bacteria</taxon>
        <taxon>Bacillati</taxon>
        <taxon>Bacillota</taxon>
        <taxon>Clostridia</taxon>
        <taxon>Lachnospirales</taxon>
        <taxon>Lachnospiraceae</taxon>
        <taxon>Murimonas</taxon>
    </lineage>
</organism>
<dbReference type="AlphaFoldDB" id="A0AB73TAH1"/>
<comment type="caution">
    <text evidence="2">The sequence shown here is derived from an EMBL/GenBank/DDBJ whole genome shotgun (WGS) entry which is preliminary data.</text>
</comment>
<evidence type="ECO:0000256" key="1">
    <source>
        <dbReference type="SAM" id="Phobius"/>
    </source>
</evidence>
<feature type="transmembrane region" description="Helical" evidence="1">
    <location>
        <begin position="37"/>
        <end position="58"/>
    </location>
</feature>
<dbReference type="Proteomes" id="UP000245412">
    <property type="component" value="Unassembled WGS sequence"/>
</dbReference>
<sequence length="162" mass="19099">MKYTYRDEYYYGYLEDRVSIAHIVIWTALGMYADDFLLLRIVFFCLAAAFGINGYRIATKRYKKAMAIRHKMMERGYRCIGKVINAGGEKENVEHEYYDDDGIKKDFNTTRPNYWIEVEYTDSKDGQVKRARAERFGKKTKSLIGRRADVYLYNGSIYIDIP</sequence>